<evidence type="ECO:0000256" key="6">
    <source>
        <dbReference type="ARBA" id="ARBA00022679"/>
    </source>
</evidence>
<evidence type="ECO:0000259" key="17">
    <source>
        <dbReference type="PROSITE" id="PS50089"/>
    </source>
</evidence>
<evidence type="ECO:0000256" key="5">
    <source>
        <dbReference type="ARBA" id="ARBA00022602"/>
    </source>
</evidence>
<keyword evidence="19" id="KW-1185">Reference proteome</keyword>
<dbReference type="SUPFAM" id="SSF50998">
    <property type="entry name" value="Quinoprotein alcohol dehydrogenase-like"/>
    <property type="match status" value="1"/>
</dbReference>
<dbReference type="EC" id="2.5.1.59" evidence="3"/>
<evidence type="ECO:0000256" key="13">
    <source>
        <dbReference type="ARBA" id="ARBA00043219"/>
    </source>
</evidence>
<protein>
    <recommendedName>
        <fullName evidence="9">Protein farnesyltransferase/geranylgeranyltransferase type-1 subunit alpha</fullName>
        <ecNumber evidence="4">2.5.1.58</ecNumber>
        <ecNumber evidence="3">2.5.1.59</ecNumber>
    </recommendedName>
    <alternativeName>
        <fullName evidence="12">CAAX farnesyltransferase subunit alpha</fullName>
    </alternativeName>
    <alternativeName>
        <fullName evidence="11">FTase-alpha</fullName>
    </alternativeName>
    <alternativeName>
        <fullName evidence="10">Ras proteins prenyltransferase subunit alpha</fullName>
    </alternativeName>
    <alternativeName>
        <fullName evidence="13">Type I protein geranyl-geranyltransferase subunit alpha</fullName>
    </alternativeName>
</protein>
<evidence type="ECO:0000256" key="9">
    <source>
        <dbReference type="ARBA" id="ARBA00040965"/>
    </source>
</evidence>
<organism evidence="18 19">
    <name type="scientific">Perkinsus olseni</name>
    <name type="common">Perkinsus atlanticus</name>
    <dbReference type="NCBI Taxonomy" id="32597"/>
    <lineage>
        <taxon>Eukaryota</taxon>
        <taxon>Sar</taxon>
        <taxon>Alveolata</taxon>
        <taxon>Perkinsozoa</taxon>
        <taxon>Perkinsea</taxon>
        <taxon>Perkinsida</taxon>
        <taxon>Perkinsidae</taxon>
        <taxon>Perkinsus</taxon>
    </lineage>
</organism>
<keyword evidence="14" id="KW-0863">Zinc-finger</keyword>
<keyword evidence="8" id="KW-0460">Magnesium</keyword>
<accession>A0A7J6PDA5</accession>
<dbReference type="Gene3D" id="1.25.40.120">
    <property type="entry name" value="Protein prenylyltransferase"/>
    <property type="match status" value="1"/>
</dbReference>
<dbReference type="GO" id="GO:0004660">
    <property type="term" value="F:protein farnesyltransferase activity"/>
    <property type="evidence" value="ECO:0007669"/>
    <property type="project" value="UniProtKB-EC"/>
</dbReference>
<dbReference type="InterPro" id="IPR013083">
    <property type="entry name" value="Znf_RING/FYVE/PHD"/>
</dbReference>
<evidence type="ECO:0000313" key="18">
    <source>
        <dbReference type="EMBL" id="KAF4693351.1"/>
    </source>
</evidence>
<evidence type="ECO:0000256" key="16">
    <source>
        <dbReference type="SAM" id="MobiDB-lite"/>
    </source>
</evidence>
<dbReference type="InterPro" id="IPR001841">
    <property type="entry name" value="Znf_RING"/>
</dbReference>
<keyword evidence="14" id="KW-0862">Zinc</keyword>
<dbReference type="GO" id="GO:0008270">
    <property type="term" value="F:zinc ion binding"/>
    <property type="evidence" value="ECO:0007669"/>
    <property type="project" value="UniProtKB-KW"/>
</dbReference>
<dbReference type="InterPro" id="IPR011047">
    <property type="entry name" value="Quinoprotein_ADH-like_sf"/>
</dbReference>
<evidence type="ECO:0000256" key="3">
    <source>
        <dbReference type="ARBA" id="ARBA00012700"/>
    </source>
</evidence>
<evidence type="ECO:0000256" key="1">
    <source>
        <dbReference type="ARBA" id="ARBA00001946"/>
    </source>
</evidence>
<evidence type="ECO:0000256" key="8">
    <source>
        <dbReference type="ARBA" id="ARBA00022842"/>
    </source>
</evidence>
<dbReference type="PROSITE" id="PS51147">
    <property type="entry name" value="PFTA"/>
    <property type="match status" value="5"/>
</dbReference>
<dbReference type="Proteomes" id="UP000553632">
    <property type="component" value="Unassembled WGS sequence"/>
</dbReference>
<dbReference type="PROSITE" id="PS50089">
    <property type="entry name" value="ZF_RING_2"/>
    <property type="match status" value="1"/>
</dbReference>
<feature type="coiled-coil region" evidence="15">
    <location>
        <begin position="1085"/>
        <end position="1115"/>
    </location>
</feature>
<keyword evidence="14" id="KW-0479">Metal-binding</keyword>
<evidence type="ECO:0000256" key="2">
    <source>
        <dbReference type="ARBA" id="ARBA00006734"/>
    </source>
</evidence>
<proteinExistence type="inferred from homology"/>
<evidence type="ECO:0000256" key="11">
    <source>
        <dbReference type="ARBA" id="ARBA00042436"/>
    </source>
</evidence>
<dbReference type="GO" id="GO:0005965">
    <property type="term" value="C:protein farnesyltransferase complex"/>
    <property type="evidence" value="ECO:0007669"/>
    <property type="project" value="TreeGrafter"/>
</dbReference>
<comment type="caution">
    <text evidence="18">The sequence shown here is derived from an EMBL/GenBank/DDBJ whole genome shotgun (WGS) entry which is preliminary data.</text>
</comment>
<feature type="compositionally biased region" description="Polar residues" evidence="16">
    <location>
        <begin position="1603"/>
        <end position="1622"/>
    </location>
</feature>
<keyword evidence="5" id="KW-0637">Prenyltransferase</keyword>
<evidence type="ECO:0000256" key="14">
    <source>
        <dbReference type="PROSITE-ProRule" id="PRU00175"/>
    </source>
</evidence>
<evidence type="ECO:0000256" key="10">
    <source>
        <dbReference type="ARBA" id="ARBA00041392"/>
    </source>
</evidence>
<sequence>MQRLLRLPFFERRPLVTVEGMEGRKITCAAGGSDAVWLGSEDGALVKLERDLRSSTTAALTSSSGQEGEGAQQAPLQAFNRSIVGLRDVPLKQCVMAVGEDSVTPGLQSATCWNGSMDSLWELEGGGGGGGLMSPGYGAASWNALPRGPVIPHVRFGRRLIANHGPLRSTTGRPCLLREARILAGAPQDEDITGFDVSADLTVLAAGTSQGNVYIYRSRDLLTERTCKLRVIAPASPSESPPRGGVRDVVMGMGEGRAAVDLSNGHHTRCGDCIGVISETKNLVPLLDQCEREWHMSAIAMARSYEDGGWPRITLNVPDESFCLQSIMQRQSHPPRGQENRGHLSNGADQPSAAAGAPQNYLFIVYDDGAVASYSIEGVDGGVTLLDVDPSCCIGDDESASSQSEMPVTGGCAPFPSMGSLLVLSSKGAVFGFDPNQGNIAAVPVNDEGSNDWNPTGLYSWRPYFVLTTRQVRRRRSSDVSDPILAGQKSEGKAAAAAVHRQGPVKCGVTVVLMYPNANVRFIAFQGVFSDFSPESGIVAVVPAFDRSLLVVGNNASTGNPCVYSLHEKAITEEVSMLQQKGLYEWAVEIATREELPVNPYLTQLYTKYGLSLLEKNQVEDALRVFIKAAADLRLPIQTSTIIEAFRIRHRVPAIATFLLRLHEAEAVKKGPDGQPLRPILLYKEHTYMLMKCLCRLGDYRSLERLVELLTRKDCDIPFNVTTAIDILLTGGYPDLASHLALSWGGEGTTASAAELYVGTCLEADNGDSKRTAAIEYLKDLIDRGQDAAVISVLTSSRGIGRSLMHANAEGMMPLLETLLDRHPVIEDEKASSDLAPAAETPGPDSLSTPIEASLSQLLLPTEACAGMLLRHLSKKSRSSKSNSSSLLPPLCLELCLGCGLHRKDEATRVRVTDTLFDRNLGAKEQTMAEACFQSAWLDGVIALIKSSYTRPEDARAFARALFDTADPADLTPASYVEVCNAVTDGPAGKTTNKKLDEVTRKLWLQALRKLRRRPVEAPRDRTEALQAMNEIVGTLSRCCSGSPTTTSEVLDALALDPAVEEDSGTMVEMGTLKPMIRALLKGTGERCSSSLDNLQQDKEELQRMRQEVESLRTTARVFNGGESGGSPKCAECGQRMDLPAVHFMCMHSFHQLCLSSGDPTNHAEDEYKCPVCQPEATYKEGMRKEREESTQDPEALSNLYKAIGASPEDFSIVADYLGRGLFHTTTTMSSEPAYIPMDARPEWKGVRPVPQDDGPKPLVQIQYTEEFTDIHNYFRAVIKAGEASRRAFDLTAEVIDLNAANYTAWYWRRKCLEELADDELLQGELEFTREWATDSPKNYQVWFHRRWVVQRLFDKQLLSNPDQEFEFTAEALSEDAKNLNAWSHRMFAVRLFGRNTTVSGLEAELDLSAGLLRDDLRNNSAWNHRFVILQMLAGIEPESLAERREAELIFVMEALKLTPNNESPWNFVMGILFDYAPMDRREIAALVEQVRSFARKAVDESQSTDLPPNRFALEYLARAAWQHDGDRENALSYYTRLAESDQVGEMSKALAAGERGSPEMTATLAESPTEDDSPEDDEQPLEDTVEGQSGGEDSDSRDPKQHTFTFGNSETSAKMIQQATAQFKEPRQEDNQQQLPSQGLPVDQRQPYVEPLYPDNTPQVPVGYPPAQQYGYSAQGWAPGGHPIPYPTYGHYGVAPAFVEPSLPMMVPYSAPAPPPLPTSYVQPRCVERRASRSRSFDEHYYGGARVTSGVMTGPNGGRGASPLEMVMEDRTGSSVSAVTSEHYSEEQEVPAWASTEGASTRQECTLDTHTDELHTLSLELSAECQEQGQQLQRDKTFQNEIVHDINRVWQECVELVGHDRLMAEFDRQRHEADVTNET</sequence>
<dbReference type="CDD" id="cd16688">
    <property type="entry name" value="RING-H2_Vps11"/>
    <property type="match status" value="1"/>
</dbReference>
<name>A0A7J6PDA5_PEROL</name>
<dbReference type="InterPro" id="IPR002088">
    <property type="entry name" value="Prenyl_trans_a"/>
</dbReference>
<comment type="cofactor">
    <cofactor evidence="1">
        <name>Mg(2+)</name>
        <dbReference type="ChEBI" id="CHEBI:18420"/>
    </cofactor>
</comment>
<dbReference type="GO" id="GO:0005953">
    <property type="term" value="C:CAAX-protein geranylgeranyltransferase complex"/>
    <property type="evidence" value="ECO:0007669"/>
    <property type="project" value="TreeGrafter"/>
</dbReference>
<evidence type="ECO:0000256" key="7">
    <source>
        <dbReference type="ARBA" id="ARBA00022737"/>
    </source>
</evidence>
<dbReference type="Pfam" id="PF01239">
    <property type="entry name" value="PPTA"/>
    <property type="match status" value="3"/>
</dbReference>
<comment type="similarity">
    <text evidence="2">Belongs to the protein prenyltransferase subunit alpha family.</text>
</comment>
<evidence type="ECO:0000313" key="19">
    <source>
        <dbReference type="Proteomes" id="UP000553632"/>
    </source>
</evidence>
<keyword evidence="15" id="KW-0175">Coiled coil</keyword>
<dbReference type="SUPFAM" id="SSF57850">
    <property type="entry name" value="RING/U-box"/>
    <property type="match status" value="1"/>
</dbReference>
<dbReference type="EC" id="2.5.1.58" evidence="4"/>
<dbReference type="PANTHER" id="PTHR11129:SF1">
    <property type="entry name" value="PROTEIN FARNESYLTRANSFERASE_GERANYLGERANYLTRANSFERASE TYPE-1 SUBUNIT ALPHA"/>
    <property type="match status" value="1"/>
</dbReference>
<keyword evidence="6" id="KW-0808">Transferase</keyword>
<feature type="region of interest" description="Disordered" evidence="16">
    <location>
        <begin position="1546"/>
        <end position="1645"/>
    </location>
</feature>
<evidence type="ECO:0000256" key="15">
    <source>
        <dbReference type="SAM" id="Coils"/>
    </source>
</evidence>
<evidence type="ECO:0000256" key="4">
    <source>
        <dbReference type="ARBA" id="ARBA00012702"/>
    </source>
</evidence>
<reference evidence="18 19" key="1">
    <citation type="submission" date="2020-04" db="EMBL/GenBank/DDBJ databases">
        <title>Perkinsus olseni comparative genomics.</title>
        <authorList>
            <person name="Bogema D.R."/>
        </authorList>
    </citation>
    <scope>NUCLEOTIDE SEQUENCE [LARGE SCALE GENOMIC DNA]</scope>
    <source>
        <strain evidence="18 19">ATCC PRA-207</strain>
    </source>
</reference>
<dbReference type="PANTHER" id="PTHR11129">
    <property type="entry name" value="PROTEIN FARNESYLTRANSFERASE ALPHA SUBUNIT/RAB GERANYLGERANYL TRANSFERASE ALPHA SUBUNIT"/>
    <property type="match status" value="1"/>
</dbReference>
<feature type="region of interest" description="Disordered" evidence="16">
    <location>
        <begin position="330"/>
        <end position="353"/>
    </location>
</feature>
<feature type="compositionally biased region" description="Acidic residues" evidence="16">
    <location>
        <begin position="1569"/>
        <end position="1586"/>
    </location>
</feature>
<dbReference type="Gene3D" id="3.30.40.10">
    <property type="entry name" value="Zinc/RING finger domain, C3HC4 (zinc finger)"/>
    <property type="match status" value="1"/>
</dbReference>
<evidence type="ECO:0000256" key="12">
    <source>
        <dbReference type="ARBA" id="ARBA00043086"/>
    </source>
</evidence>
<feature type="domain" description="RING-type" evidence="17">
    <location>
        <begin position="1130"/>
        <end position="1174"/>
    </location>
</feature>
<dbReference type="SUPFAM" id="SSF48439">
    <property type="entry name" value="Protein prenylyltransferase"/>
    <property type="match status" value="1"/>
</dbReference>
<gene>
    <name evidence="18" type="primary">VPS11_1</name>
    <name evidence="18" type="ORF">FOZ63_008758</name>
</gene>
<keyword evidence="7" id="KW-0677">Repeat</keyword>
<dbReference type="GO" id="GO:0004662">
    <property type="term" value="F:CAAX-protein geranylgeranyltransferase activity"/>
    <property type="evidence" value="ECO:0007669"/>
    <property type="project" value="UniProtKB-EC"/>
</dbReference>
<dbReference type="EMBL" id="JABANO010039386">
    <property type="protein sequence ID" value="KAF4693351.1"/>
    <property type="molecule type" value="Genomic_DNA"/>
</dbReference>